<evidence type="ECO:0000313" key="2">
    <source>
        <dbReference type="EMBL" id="OQD76564.1"/>
    </source>
</evidence>
<proteinExistence type="predicted"/>
<organism evidence="2 3">
    <name type="scientific">Penicillium decumbens</name>
    <dbReference type="NCBI Taxonomy" id="69771"/>
    <lineage>
        <taxon>Eukaryota</taxon>
        <taxon>Fungi</taxon>
        <taxon>Dikarya</taxon>
        <taxon>Ascomycota</taxon>
        <taxon>Pezizomycotina</taxon>
        <taxon>Eurotiomycetes</taxon>
        <taxon>Eurotiomycetidae</taxon>
        <taxon>Eurotiales</taxon>
        <taxon>Aspergillaceae</taxon>
        <taxon>Penicillium</taxon>
    </lineage>
</organism>
<dbReference type="AlphaFoldDB" id="A0A1V6PHX8"/>
<sequence>MPSFMSNWYPTPTIGNHMKLHTPEPDYMLDRDWRWPIWKFGYDGPKILFTTLYAEFNSLKCAIQDPYGWHSDVCDRQKERFDEIRAPWEKTTTLLTAEPDRWDTPPESEVLWGYFIRLARNFSYDSLVGFFSPYVVDYHTPNPPVPSTSLEARPDEPQQPSTQQPKK</sequence>
<dbReference type="OrthoDB" id="4366798at2759"/>
<feature type="compositionally biased region" description="Polar residues" evidence="1">
    <location>
        <begin position="158"/>
        <end position="167"/>
    </location>
</feature>
<dbReference type="EMBL" id="MDYL01000004">
    <property type="protein sequence ID" value="OQD76564.1"/>
    <property type="molecule type" value="Genomic_DNA"/>
</dbReference>
<accession>A0A1V6PHX8</accession>
<dbReference type="Proteomes" id="UP000191522">
    <property type="component" value="Unassembled WGS sequence"/>
</dbReference>
<keyword evidence="3" id="KW-1185">Reference proteome</keyword>
<evidence type="ECO:0000256" key="1">
    <source>
        <dbReference type="SAM" id="MobiDB-lite"/>
    </source>
</evidence>
<protein>
    <submittedName>
        <fullName evidence="2">Uncharacterized protein</fullName>
    </submittedName>
</protein>
<name>A0A1V6PHX8_PENDC</name>
<comment type="caution">
    <text evidence="2">The sequence shown here is derived from an EMBL/GenBank/DDBJ whole genome shotgun (WGS) entry which is preliminary data.</text>
</comment>
<reference evidence="3" key="1">
    <citation type="journal article" date="2017" name="Nat. Microbiol.">
        <title>Global analysis of biosynthetic gene clusters reveals vast potential of secondary metabolite production in Penicillium species.</title>
        <authorList>
            <person name="Nielsen J.C."/>
            <person name="Grijseels S."/>
            <person name="Prigent S."/>
            <person name="Ji B."/>
            <person name="Dainat J."/>
            <person name="Nielsen K.F."/>
            <person name="Frisvad J.C."/>
            <person name="Workman M."/>
            <person name="Nielsen J."/>
        </authorList>
    </citation>
    <scope>NUCLEOTIDE SEQUENCE [LARGE SCALE GENOMIC DNA]</scope>
    <source>
        <strain evidence="3">IBT 11843</strain>
    </source>
</reference>
<evidence type="ECO:0000313" key="3">
    <source>
        <dbReference type="Proteomes" id="UP000191522"/>
    </source>
</evidence>
<gene>
    <name evidence="2" type="ORF">PENDEC_c004G05640</name>
</gene>
<feature type="region of interest" description="Disordered" evidence="1">
    <location>
        <begin position="143"/>
        <end position="167"/>
    </location>
</feature>